<evidence type="ECO:0000313" key="4">
    <source>
        <dbReference type="Proteomes" id="UP000053881"/>
    </source>
</evidence>
<dbReference type="EMBL" id="LGPB01000068">
    <property type="protein sequence ID" value="KRG14040.1"/>
    <property type="molecule type" value="Genomic_DNA"/>
</dbReference>
<dbReference type="AlphaFoldDB" id="A0A0Q9YDD3"/>
<evidence type="ECO:0000313" key="2">
    <source>
        <dbReference type="EMBL" id="KRG14040.1"/>
    </source>
</evidence>
<dbReference type="STRING" id="217031.ABB05_19785"/>
<comment type="caution">
    <text evidence="2">The sequence shown here is derived from an EMBL/GenBank/DDBJ whole genome shotgun (WGS) entry which is preliminary data.</text>
</comment>
<protein>
    <recommendedName>
        <fullName evidence="1">Transposase InsH N-terminal domain-containing protein</fullName>
    </recommendedName>
</protein>
<dbReference type="EMBL" id="LDJR01000060">
    <property type="protein sequence ID" value="OAK67390.1"/>
    <property type="molecule type" value="Genomic_DNA"/>
</dbReference>
<dbReference type="Proteomes" id="UP000077881">
    <property type="component" value="Unassembled WGS sequence"/>
</dbReference>
<reference evidence="2 4" key="2">
    <citation type="submission" date="2015-06" db="EMBL/GenBank/DDBJ databases">
        <title>Genome sequencing project of Bacillus galactosidilyticus PL133.</title>
        <authorList>
            <person name="Gaiero J."/>
            <person name="Nicol R."/>
            <person name="Habash M."/>
        </authorList>
    </citation>
    <scope>NUCLEOTIDE SEQUENCE [LARGE SCALE GENOMIC DNA]</scope>
    <source>
        <strain evidence="2 4">PL133</strain>
    </source>
</reference>
<name>A0A0Q9YDD3_9BACI</name>
<evidence type="ECO:0000313" key="5">
    <source>
        <dbReference type="Proteomes" id="UP000077881"/>
    </source>
</evidence>
<accession>A0A0Q9YDD3</accession>
<sequence>MTSIQYTFGIRSMRQTIKELETNVAYSWFLGFHAEVPHFSTFGNSLRQQRVFVSRLINPNLVKKLFKKMNVLTIWNVQSIERSKGGWASIE</sequence>
<reference evidence="3 5" key="1">
    <citation type="submission" date="2015-05" db="EMBL/GenBank/DDBJ databases">
        <title>Comparison of genome.</title>
        <authorList>
            <person name="Zheng Z."/>
            <person name="Sun M."/>
        </authorList>
    </citation>
    <scope>NUCLEOTIDE SEQUENCE [LARGE SCALE GENOMIC DNA]</scope>
    <source>
        <strain evidence="3 5">G25-74</strain>
    </source>
</reference>
<feature type="domain" description="Transposase InsH N-terminal" evidence="1">
    <location>
        <begin position="3"/>
        <end position="44"/>
    </location>
</feature>
<proteinExistence type="predicted"/>
<evidence type="ECO:0000259" key="1">
    <source>
        <dbReference type="Pfam" id="PF05598"/>
    </source>
</evidence>
<evidence type="ECO:0000313" key="3">
    <source>
        <dbReference type="EMBL" id="OAK67390.1"/>
    </source>
</evidence>
<keyword evidence="5" id="KW-1185">Reference proteome</keyword>
<dbReference type="Pfam" id="PF05598">
    <property type="entry name" value="DUF772"/>
    <property type="match status" value="1"/>
</dbReference>
<dbReference type="PATRIC" id="fig|217031.4.peg.2244"/>
<gene>
    <name evidence="3" type="ORF">ABB05_19785</name>
    <name evidence="2" type="ORF">ACA29_06745</name>
</gene>
<dbReference type="Proteomes" id="UP000053881">
    <property type="component" value="Unassembled WGS sequence"/>
</dbReference>
<organism evidence="2 4">
    <name type="scientific">Lederbergia galactosidilytica</name>
    <dbReference type="NCBI Taxonomy" id="217031"/>
    <lineage>
        <taxon>Bacteria</taxon>
        <taxon>Bacillati</taxon>
        <taxon>Bacillota</taxon>
        <taxon>Bacilli</taxon>
        <taxon>Bacillales</taxon>
        <taxon>Bacillaceae</taxon>
        <taxon>Lederbergia</taxon>
    </lineage>
</organism>
<dbReference type="InterPro" id="IPR008490">
    <property type="entry name" value="Transposase_InsH_N"/>
</dbReference>